<organism evidence="1 2">
    <name type="scientific">Candidatus Avoscillospira stercorigallinarum</name>
    <dbReference type="NCBI Taxonomy" id="2840708"/>
    <lineage>
        <taxon>Bacteria</taxon>
        <taxon>Bacillati</taxon>
        <taxon>Bacillota</taxon>
        <taxon>Clostridia</taxon>
        <taxon>Eubacteriales</taxon>
        <taxon>Oscillospiraceae</taxon>
        <taxon>Oscillospiraceae incertae sedis</taxon>
        <taxon>Candidatus Avoscillospira</taxon>
    </lineage>
</organism>
<proteinExistence type="predicted"/>
<protein>
    <submittedName>
        <fullName evidence="1">Uncharacterized protein</fullName>
    </submittedName>
</protein>
<comment type="caution">
    <text evidence="1">The sequence shown here is derived from an EMBL/GenBank/DDBJ whole genome shotgun (WGS) entry which is preliminary data.</text>
</comment>
<reference evidence="1" key="1">
    <citation type="submission" date="2020-10" db="EMBL/GenBank/DDBJ databases">
        <authorList>
            <person name="Gilroy R."/>
        </authorList>
    </citation>
    <scope>NUCLEOTIDE SEQUENCE</scope>
    <source>
        <strain evidence="1">ChiSjej2B20-13462</strain>
    </source>
</reference>
<gene>
    <name evidence="1" type="ORF">IAA67_02750</name>
</gene>
<dbReference type="Proteomes" id="UP000886874">
    <property type="component" value="Unassembled WGS sequence"/>
</dbReference>
<dbReference type="EMBL" id="DVFN01000039">
    <property type="protein sequence ID" value="HIQ69238.1"/>
    <property type="molecule type" value="Genomic_DNA"/>
</dbReference>
<reference evidence="1" key="2">
    <citation type="journal article" date="2021" name="PeerJ">
        <title>Extensive microbial diversity within the chicken gut microbiome revealed by metagenomics and culture.</title>
        <authorList>
            <person name="Gilroy R."/>
            <person name="Ravi A."/>
            <person name="Getino M."/>
            <person name="Pursley I."/>
            <person name="Horton D.L."/>
            <person name="Alikhan N.F."/>
            <person name="Baker D."/>
            <person name="Gharbi K."/>
            <person name="Hall N."/>
            <person name="Watson M."/>
            <person name="Adriaenssens E.M."/>
            <person name="Foster-Nyarko E."/>
            <person name="Jarju S."/>
            <person name="Secka A."/>
            <person name="Antonio M."/>
            <person name="Oren A."/>
            <person name="Chaudhuri R.R."/>
            <person name="La Ragione R."/>
            <person name="Hildebrand F."/>
            <person name="Pallen M.J."/>
        </authorList>
    </citation>
    <scope>NUCLEOTIDE SEQUENCE</scope>
    <source>
        <strain evidence="1">ChiSjej2B20-13462</strain>
    </source>
</reference>
<evidence type="ECO:0000313" key="2">
    <source>
        <dbReference type="Proteomes" id="UP000886874"/>
    </source>
</evidence>
<sequence>MKKRILLITACLVLAFALCLGFLYFNHDIGISRARMEERVRETYGSDRGWAVEGSASDRMAAYISYAPDQSAHSFSVYVNRPGLSFGYFFRGGGRLHGVNGGILEYTVENCMERAFISLNTQQASRLEFDDGTDIQVMELDSGKPFAIVLPVNLASVTFYDADGNVVPYESRKL</sequence>
<dbReference type="AlphaFoldDB" id="A0A9D0Z7D8"/>
<accession>A0A9D0Z7D8</accession>
<evidence type="ECO:0000313" key="1">
    <source>
        <dbReference type="EMBL" id="HIQ69238.1"/>
    </source>
</evidence>
<name>A0A9D0Z7D8_9FIRM</name>